<proteinExistence type="predicted"/>
<dbReference type="SMART" id="SM00388">
    <property type="entry name" value="HisKA"/>
    <property type="match status" value="1"/>
</dbReference>
<keyword evidence="4" id="KW-1003">Cell membrane</keyword>
<gene>
    <name evidence="13" type="ORF">DS2_16956</name>
</gene>
<accession>W7QHW5</accession>
<dbReference type="PANTHER" id="PTHR44936">
    <property type="entry name" value="SENSOR PROTEIN CREC"/>
    <property type="match status" value="1"/>
</dbReference>
<feature type="transmembrane region" description="Helical" evidence="10">
    <location>
        <begin position="6"/>
        <end position="27"/>
    </location>
</feature>
<dbReference type="AlphaFoldDB" id="W7QHW5"/>
<dbReference type="SUPFAM" id="SSF55874">
    <property type="entry name" value="ATPase domain of HSP90 chaperone/DNA topoisomerase II/histidine kinase"/>
    <property type="match status" value="1"/>
</dbReference>
<protein>
    <recommendedName>
        <fullName evidence="3">histidine kinase</fullName>
        <ecNumber evidence="3">2.7.13.3</ecNumber>
    </recommendedName>
</protein>
<keyword evidence="14" id="KW-1185">Reference proteome</keyword>
<keyword evidence="5" id="KW-0597">Phosphoprotein</keyword>
<dbReference type="InterPro" id="IPR036890">
    <property type="entry name" value="HATPase_C_sf"/>
</dbReference>
<reference evidence="13 14" key="1">
    <citation type="journal article" date="2014" name="Genome Announc.">
        <title>Draft Genome Sequence of the Agar-Degrading Bacterium Catenovulum sp. Strain DS-2, Isolated from Intestines of Haliotis diversicolor.</title>
        <authorList>
            <person name="Shan D."/>
            <person name="Li X."/>
            <person name="Gu Z."/>
            <person name="Wei G."/>
            <person name="Gao Z."/>
            <person name="Shao Z."/>
        </authorList>
    </citation>
    <scope>NUCLEOTIDE SEQUENCE [LARGE SCALE GENOMIC DNA]</scope>
    <source>
        <strain evidence="13 14">DS-2</strain>
    </source>
</reference>
<dbReference type="CDD" id="cd00082">
    <property type="entry name" value="HisKA"/>
    <property type="match status" value="1"/>
</dbReference>
<keyword evidence="8 13" id="KW-0418">Kinase</keyword>
<comment type="subcellular location">
    <subcellularLocation>
        <location evidence="2">Cell membrane</location>
        <topology evidence="2">Multi-pass membrane protein</topology>
    </subcellularLocation>
</comment>
<dbReference type="EMBL" id="ARZY01000044">
    <property type="protein sequence ID" value="EWH08517.1"/>
    <property type="molecule type" value="Genomic_DNA"/>
</dbReference>
<dbReference type="Gene3D" id="3.30.565.10">
    <property type="entry name" value="Histidine kinase-like ATPase, C-terminal domain"/>
    <property type="match status" value="1"/>
</dbReference>
<dbReference type="GO" id="GO:0005524">
    <property type="term" value="F:ATP binding"/>
    <property type="evidence" value="ECO:0007669"/>
    <property type="project" value="UniProtKB-KW"/>
</dbReference>
<dbReference type="CDD" id="cd06225">
    <property type="entry name" value="HAMP"/>
    <property type="match status" value="1"/>
</dbReference>
<evidence type="ECO:0000256" key="9">
    <source>
        <dbReference type="ARBA" id="ARBA00022840"/>
    </source>
</evidence>
<dbReference type="InterPro" id="IPR050980">
    <property type="entry name" value="2C_sensor_his_kinase"/>
</dbReference>
<dbReference type="OrthoDB" id="9804645at2"/>
<feature type="domain" description="HAMP" evidence="12">
    <location>
        <begin position="159"/>
        <end position="211"/>
    </location>
</feature>
<sequence>MTKLFLSLYVFILLALAMIGWGGEWLWQTLQYNKQQHLPSQTEQALKNSAVLAAAWYQATEPKKQPEVMNSIAQQLAAPVTIINKNDLSLQMTEPVIISYLDQHRGMLFHALSTGGDKILQIGPVTLSSRQTDGNQPLKTLLLSISYILLAVFVALWTWPLWRDLRALERSSEQIARGQFDQPAPIAVTSPVYFLAQAMHNMANRIGELIEAQKMMLNAVSHDLRTPLSRLKFSLAVEDKNEQKQSMRQDINALEKLIDELLSFARFEHQNQHLQIEHIPVEQVCLSVIENIQPTDIAIQFDSQLAEEQLWPCDGFLFERMVQNLLSNAVKYAKTQVIVELTIVDNQLMLLVDDDGTGIAKENWPHIFKPFYRVEKGQKVTHKGFGLGLAIVAKIACWHQGHCYVQQAPIGGARFVVELASGF</sequence>
<evidence type="ECO:0000313" key="14">
    <source>
        <dbReference type="Proteomes" id="UP000019276"/>
    </source>
</evidence>
<dbReference type="GO" id="GO:0000155">
    <property type="term" value="F:phosphorelay sensor kinase activity"/>
    <property type="evidence" value="ECO:0007669"/>
    <property type="project" value="InterPro"/>
</dbReference>
<dbReference type="GO" id="GO:0005886">
    <property type="term" value="C:plasma membrane"/>
    <property type="evidence" value="ECO:0007669"/>
    <property type="project" value="UniProtKB-SubCell"/>
</dbReference>
<dbReference type="InterPro" id="IPR003661">
    <property type="entry name" value="HisK_dim/P_dom"/>
</dbReference>
<name>W7QHW5_9ALTE</name>
<dbReference type="STRING" id="1328313.DS2_16956"/>
<keyword evidence="10" id="KW-0472">Membrane</keyword>
<dbReference type="SMART" id="SM00304">
    <property type="entry name" value="HAMP"/>
    <property type="match status" value="1"/>
</dbReference>
<evidence type="ECO:0000256" key="4">
    <source>
        <dbReference type="ARBA" id="ARBA00022475"/>
    </source>
</evidence>
<keyword evidence="10" id="KW-0812">Transmembrane</keyword>
<dbReference type="RefSeq" id="WP_035016111.1">
    <property type="nucleotide sequence ID" value="NZ_ARZY01000044.1"/>
</dbReference>
<keyword evidence="9" id="KW-0067">ATP-binding</keyword>
<keyword evidence="7" id="KW-0547">Nucleotide-binding</keyword>
<dbReference type="InterPro" id="IPR003594">
    <property type="entry name" value="HATPase_dom"/>
</dbReference>
<evidence type="ECO:0000256" key="6">
    <source>
        <dbReference type="ARBA" id="ARBA00022679"/>
    </source>
</evidence>
<dbReference type="PANTHER" id="PTHR44936:SF10">
    <property type="entry name" value="SENSOR PROTEIN RSTB"/>
    <property type="match status" value="1"/>
</dbReference>
<feature type="transmembrane region" description="Helical" evidence="10">
    <location>
        <begin position="140"/>
        <end position="162"/>
    </location>
</feature>
<comment type="caution">
    <text evidence="13">The sequence shown here is derived from an EMBL/GenBank/DDBJ whole genome shotgun (WGS) entry which is preliminary data.</text>
</comment>
<organism evidence="13 14">
    <name type="scientific">Catenovulum agarivorans DS-2</name>
    <dbReference type="NCBI Taxonomy" id="1328313"/>
    <lineage>
        <taxon>Bacteria</taxon>
        <taxon>Pseudomonadati</taxon>
        <taxon>Pseudomonadota</taxon>
        <taxon>Gammaproteobacteria</taxon>
        <taxon>Alteromonadales</taxon>
        <taxon>Alteromonadaceae</taxon>
        <taxon>Catenovulum</taxon>
    </lineage>
</organism>
<dbReference type="SUPFAM" id="SSF47384">
    <property type="entry name" value="Homodimeric domain of signal transducing histidine kinase"/>
    <property type="match status" value="1"/>
</dbReference>
<evidence type="ECO:0000256" key="3">
    <source>
        <dbReference type="ARBA" id="ARBA00012438"/>
    </source>
</evidence>
<dbReference type="PRINTS" id="PR00344">
    <property type="entry name" value="BCTRLSENSOR"/>
</dbReference>
<dbReference type="InterPro" id="IPR003660">
    <property type="entry name" value="HAMP_dom"/>
</dbReference>
<keyword evidence="10" id="KW-1133">Transmembrane helix</keyword>
<comment type="catalytic activity">
    <reaction evidence="1">
        <text>ATP + protein L-histidine = ADP + protein N-phospho-L-histidine.</text>
        <dbReference type="EC" id="2.7.13.3"/>
    </reaction>
</comment>
<dbReference type="Pfam" id="PF00512">
    <property type="entry name" value="HisKA"/>
    <property type="match status" value="1"/>
</dbReference>
<evidence type="ECO:0000259" key="12">
    <source>
        <dbReference type="PROSITE" id="PS50885"/>
    </source>
</evidence>
<dbReference type="Gene3D" id="1.10.287.130">
    <property type="match status" value="1"/>
</dbReference>
<evidence type="ECO:0000256" key="5">
    <source>
        <dbReference type="ARBA" id="ARBA00022553"/>
    </source>
</evidence>
<dbReference type="InterPro" id="IPR005467">
    <property type="entry name" value="His_kinase_dom"/>
</dbReference>
<evidence type="ECO:0000259" key="11">
    <source>
        <dbReference type="PROSITE" id="PS50109"/>
    </source>
</evidence>
<dbReference type="PROSITE" id="PS50885">
    <property type="entry name" value="HAMP"/>
    <property type="match status" value="1"/>
</dbReference>
<dbReference type="PROSITE" id="PS50109">
    <property type="entry name" value="HIS_KIN"/>
    <property type="match status" value="1"/>
</dbReference>
<evidence type="ECO:0000256" key="10">
    <source>
        <dbReference type="SAM" id="Phobius"/>
    </source>
</evidence>
<dbReference type="Pfam" id="PF00672">
    <property type="entry name" value="HAMP"/>
    <property type="match status" value="1"/>
</dbReference>
<keyword evidence="6" id="KW-0808">Transferase</keyword>
<dbReference type="eggNOG" id="COG2205">
    <property type="taxonomic scope" value="Bacteria"/>
</dbReference>
<evidence type="ECO:0000256" key="8">
    <source>
        <dbReference type="ARBA" id="ARBA00022777"/>
    </source>
</evidence>
<dbReference type="Pfam" id="PF02518">
    <property type="entry name" value="HATPase_c"/>
    <property type="match status" value="1"/>
</dbReference>
<feature type="domain" description="Histidine kinase" evidence="11">
    <location>
        <begin position="219"/>
        <end position="423"/>
    </location>
</feature>
<evidence type="ECO:0000256" key="2">
    <source>
        <dbReference type="ARBA" id="ARBA00004651"/>
    </source>
</evidence>
<evidence type="ECO:0000256" key="7">
    <source>
        <dbReference type="ARBA" id="ARBA00022741"/>
    </source>
</evidence>
<evidence type="ECO:0000313" key="13">
    <source>
        <dbReference type="EMBL" id="EWH08517.1"/>
    </source>
</evidence>
<dbReference type="Proteomes" id="UP000019276">
    <property type="component" value="Unassembled WGS sequence"/>
</dbReference>
<evidence type="ECO:0000256" key="1">
    <source>
        <dbReference type="ARBA" id="ARBA00000085"/>
    </source>
</evidence>
<dbReference type="InterPro" id="IPR004358">
    <property type="entry name" value="Sig_transdc_His_kin-like_C"/>
</dbReference>
<dbReference type="SMART" id="SM00387">
    <property type="entry name" value="HATPase_c"/>
    <property type="match status" value="1"/>
</dbReference>
<dbReference type="InterPro" id="IPR036097">
    <property type="entry name" value="HisK_dim/P_sf"/>
</dbReference>
<dbReference type="EC" id="2.7.13.3" evidence="3"/>